<evidence type="ECO:0000256" key="4">
    <source>
        <dbReference type="ARBA" id="ARBA00022827"/>
    </source>
</evidence>
<evidence type="ECO:0000313" key="8">
    <source>
        <dbReference type="EMBL" id="GAA4876712.1"/>
    </source>
</evidence>
<accession>A0ABP9EFX2</accession>
<dbReference type="RefSeq" id="WP_345700523.1">
    <property type="nucleotide sequence ID" value="NZ_BAABIS010000001.1"/>
</dbReference>
<dbReference type="PIRSF" id="PIRSF000350">
    <property type="entry name" value="Mercury_reductase_MerA"/>
    <property type="match status" value="1"/>
</dbReference>
<feature type="domain" description="Pyridine nucleotide-disulphide oxidoreductase dimerisation" evidence="6">
    <location>
        <begin position="359"/>
        <end position="465"/>
    </location>
</feature>
<dbReference type="InterPro" id="IPR050151">
    <property type="entry name" value="Class-I_Pyr_Nuc-Dis_Oxidored"/>
</dbReference>
<dbReference type="PRINTS" id="PR00411">
    <property type="entry name" value="PNDRDTASEI"/>
</dbReference>
<evidence type="ECO:0000256" key="3">
    <source>
        <dbReference type="ARBA" id="ARBA00022630"/>
    </source>
</evidence>
<dbReference type="EMBL" id="BAABIS010000001">
    <property type="protein sequence ID" value="GAA4876712.1"/>
    <property type="molecule type" value="Genomic_DNA"/>
</dbReference>
<dbReference type="Gene3D" id="3.30.390.30">
    <property type="match status" value="1"/>
</dbReference>
<organism evidence="8 9">
    <name type="scientific">Kitasatospora terrestris</name>
    <dbReference type="NCBI Taxonomy" id="258051"/>
    <lineage>
        <taxon>Bacteria</taxon>
        <taxon>Bacillati</taxon>
        <taxon>Actinomycetota</taxon>
        <taxon>Actinomycetes</taxon>
        <taxon>Kitasatosporales</taxon>
        <taxon>Streptomycetaceae</taxon>
        <taxon>Kitasatospora</taxon>
    </lineage>
</organism>
<evidence type="ECO:0000259" key="7">
    <source>
        <dbReference type="Pfam" id="PF07992"/>
    </source>
</evidence>
<dbReference type="Proteomes" id="UP001501752">
    <property type="component" value="Unassembled WGS sequence"/>
</dbReference>
<evidence type="ECO:0000256" key="1">
    <source>
        <dbReference type="ARBA" id="ARBA00001974"/>
    </source>
</evidence>
<evidence type="ECO:0000256" key="5">
    <source>
        <dbReference type="ARBA" id="ARBA00023027"/>
    </source>
</evidence>
<reference evidence="9" key="1">
    <citation type="journal article" date="2019" name="Int. J. Syst. Evol. Microbiol.">
        <title>The Global Catalogue of Microorganisms (GCM) 10K type strain sequencing project: providing services to taxonomists for standard genome sequencing and annotation.</title>
        <authorList>
            <consortium name="The Broad Institute Genomics Platform"/>
            <consortium name="The Broad Institute Genome Sequencing Center for Infectious Disease"/>
            <person name="Wu L."/>
            <person name="Ma J."/>
        </authorList>
    </citation>
    <scope>NUCLEOTIDE SEQUENCE [LARGE SCALE GENOMIC DNA]</scope>
    <source>
        <strain evidence="9">JCM 13006</strain>
    </source>
</reference>
<dbReference type="InterPro" id="IPR036188">
    <property type="entry name" value="FAD/NAD-bd_sf"/>
</dbReference>
<dbReference type="Gene3D" id="3.50.50.60">
    <property type="entry name" value="FAD/NAD(P)-binding domain"/>
    <property type="match status" value="2"/>
</dbReference>
<keyword evidence="3" id="KW-0285">Flavoprotein</keyword>
<sequence>MGASGEFDLVVVGGGPTGENLADRAVAGGLSVALVEHQLVGGECSYWACVPSKALLRPPAALREARRLPGAGESVRGAIDADAVLRRRDSFVGDWKDDGQAEWLASVGIELVRGHGRLDGERRVVVEGRDGERRVLTARHAVAVCTGTTAALPPLPGLGAAGVWTSREATSAHEVPGRLAVVGGGVVAVEMATAWAGLGSRVTVLVRGSGLLPRMEPFAGELVAEALADAGVDVRFGVSVGGVERAGELVLDLGEGGELRTDEVLFATGRRPATGDLGLESVGLEPGGWIEVDDTGLATGVPGGWLYAAGDVNHRALLTHQGKYQGRIFGAVIADRAAGRELDMAPWGRSVATADLAAVPQVVFADPEVAAVGLTLAEAEAAGRRVRAVDYDLGNVAGAGLHADGYRGRARAVVDLDRETLLGVTFVGPGVAELLHSATIAVTAEVPLARLWHAVPAFPTISEVWLRLLETYRG</sequence>
<feature type="domain" description="FAD/NAD(P)-binding" evidence="7">
    <location>
        <begin position="7"/>
        <end position="322"/>
    </location>
</feature>
<keyword evidence="4" id="KW-0274">FAD</keyword>
<dbReference type="PANTHER" id="PTHR22912:SF151">
    <property type="entry name" value="DIHYDROLIPOYL DEHYDROGENASE, MITOCHONDRIAL"/>
    <property type="match status" value="1"/>
</dbReference>
<dbReference type="PANTHER" id="PTHR22912">
    <property type="entry name" value="DISULFIDE OXIDOREDUCTASE"/>
    <property type="match status" value="1"/>
</dbReference>
<comment type="caution">
    <text evidence="8">The sequence shown here is derived from an EMBL/GenBank/DDBJ whole genome shotgun (WGS) entry which is preliminary data.</text>
</comment>
<evidence type="ECO:0000313" key="9">
    <source>
        <dbReference type="Proteomes" id="UP001501752"/>
    </source>
</evidence>
<dbReference type="SUPFAM" id="SSF55424">
    <property type="entry name" value="FAD/NAD-linked reductases, dimerisation (C-terminal) domain"/>
    <property type="match status" value="1"/>
</dbReference>
<proteinExistence type="inferred from homology"/>
<protein>
    <submittedName>
        <fullName evidence="8">NAD(P)/FAD-dependent oxidoreductase</fullName>
    </submittedName>
</protein>
<dbReference type="InterPro" id="IPR016156">
    <property type="entry name" value="FAD/NAD-linked_Rdtase_dimer_sf"/>
</dbReference>
<dbReference type="Pfam" id="PF07992">
    <property type="entry name" value="Pyr_redox_2"/>
    <property type="match status" value="1"/>
</dbReference>
<dbReference type="InterPro" id="IPR001100">
    <property type="entry name" value="Pyr_nuc-diS_OxRdtase"/>
</dbReference>
<keyword evidence="9" id="KW-1185">Reference proteome</keyword>
<dbReference type="Pfam" id="PF02852">
    <property type="entry name" value="Pyr_redox_dim"/>
    <property type="match status" value="1"/>
</dbReference>
<dbReference type="InterPro" id="IPR004099">
    <property type="entry name" value="Pyr_nucl-diS_OxRdtase_dimer"/>
</dbReference>
<evidence type="ECO:0000256" key="2">
    <source>
        <dbReference type="ARBA" id="ARBA00007532"/>
    </source>
</evidence>
<dbReference type="SUPFAM" id="SSF51905">
    <property type="entry name" value="FAD/NAD(P)-binding domain"/>
    <property type="match status" value="1"/>
</dbReference>
<dbReference type="InterPro" id="IPR023753">
    <property type="entry name" value="FAD/NAD-binding_dom"/>
</dbReference>
<name>A0ABP9EFX2_9ACTN</name>
<comment type="similarity">
    <text evidence="2">Belongs to the class-I pyridine nucleotide-disulfide oxidoreductase family.</text>
</comment>
<gene>
    <name evidence="8" type="ORF">GCM10023235_65600</name>
</gene>
<dbReference type="PRINTS" id="PR00368">
    <property type="entry name" value="FADPNR"/>
</dbReference>
<comment type="cofactor">
    <cofactor evidence="1">
        <name>FAD</name>
        <dbReference type="ChEBI" id="CHEBI:57692"/>
    </cofactor>
</comment>
<keyword evidence="5" id="KW-0520">NAD</keyword>
<evidence type="ECO:0000259" key="6">
    <source>
        <dbReference type="Pfam" id="PF02852"/>
    </source>
</evidence>